<comment type="catalytic activity">
    <reaction evidence="8">
        <text>fluoride(in) = fluoride(out)</text>
        <dbReference type="Rhea" id="RHEA:76159"/>
        <dbReference type="ChEBI" id="CHEBI:17051"/>
    </reaction>
    <physiologicalReaction direction="left-to-right" evidence="8">
        <dbReference type="Rhea" id="RHEA:76160"/>
    </physiologicalReaction>
</comment>
<comment type="subcellular location">
    <subcellularLocation>
        <location evidence="1 10">Cell membrane</location>
        <topology evidence="1 10">Multi-pass membrane protein</topology>
    </subcellularLocation>
</comment>
<keyword evidence="12" id="KW-1185">Reference proteome</keyword>
<keyword evidence="4 10" id="KW-1133">Transmembrane helix</keyword>
<dbReference type="AlphaFoldDB" id="A0A4Q7LMT0"/>
<evidence type="ECO:0000256" key="9">
    <source>
        <dbReference type="ARBA" id="ARBA00049940"/>
    </source>
</evidence>
<comment type="caution">
    <text evidence="11">The sequence shown here is derived from an EMBL/GenBank/DDBJ whole genome shotgun (WGS) entry which is preliminary data.</text>
</comment>
<dbReference type="GO" id="GO:0140114">
    <property type="term" value="P:cellular detoxification of fluoride"/>
    <property type="evidence" value="ECO:0007669"/>
    <property type="project" value="UniProtKB-UniRule"/>
</dbReference>
<protein>
    <recommendedName>
        <fullName evidence="10">Fluoride-specific ion channel FluC</fullName>
    </recommendedName>
</protein>
<comment type="activity regulation">
    <text evidence="10">Na(+) is not transported, but it plays an essential structural role and its presence is essential for fluoride channel function.</text>
</comment>
<evidence type="ECO:0000313" key="11">
    <source>
        <dbReference type="EMBL" id="RZS56096.1"/>
    </source>
</evidence>
<dbReference type="InterPro" id="IPR003691">
    <property type="entry name" value="FluC"/>
</dbReference>
<dbReference type="HAMAP" id="MF_00454">
    <property type="entry name" value="FluC"/>
    <property type="match status" value="1"/>
</dbReference>
<feature type="transmembrane region" description="Helical" evidence="10">
    <location>
        <begin position="67"/>
        <end position="92"/>
    </location>
</feature>
<feature type="binding site" evidence="10">
    <location>
        <position position="79"/>
    </location>
    <ligand>
        <name>Na(+)</name>
        <dbReference type="ChEBI" id="CHEBI:29101"/>
        <note>structural</note>
    </ligand>
</feature>
<proteinExistence type="inferred from homology"/>
<keyword evidence="10" id="KW-0479">Metal-binding</keyword>
<keyword evidence="3 10" id="KW-0812">Transmembrane</keyword>
<dbReference type="GO" id="GO:0046872">
    <property type="term" value="F:metal ion binding"/>
    <property type="evidence" value="ECO:0007669"/>
    <property type="project" value="UniProtKB-KW"/>
</dbReference>
<sequence length="131" mass="12842">MTTDAALTPGLIAAVALGGALGALVRYLVTVALAGRETPPGPVVIVNVVGSLLSGLALGALTDPTLLVVAVSGFCGGLTTFSTLSVESVQLVMDGRWRRAAGGMLVNVVAGVAAVAIGIALGGTLVETFGR</sequence>
<keyword evidence="10" id="KW-0915">Sodium</keyword>
<feature type="binding site" evidence="10">
    <location>
        <position position="76"/>
    </location>
    <ligand>
        <name>Na(+)</name>
        <dbReference type="ChEBI" id="CHEBI:29101"/>
        <note>structural</note>
    </ligand>
</feature>
<keyword evidence="6 10" id="KW-0407">Ion channel</keyword>
<keyword evidence="10" id="KW-0813">Transport</keyword>
<keyword evidence="10" id="KW-0406">Ion transport</keyword>
<name>A0A4Q7LMT0_9MICO</name>
<keyword evidence="2 10" id="KW-1003">Cell membrane</keyword>
<dbReference type="GO" id="GO:0062054">
    <property type="term" value="F:fluoride channel activity"/>
    <property type="evidence" value="ECO:0007669"/>
    <property type="project" value="UniProtKB-UniRule"/>
</dbReference>
<evidence type="ECO:0000256" key="10">
    <source>
        <dbReference type="HAMAP-Rule" id="MF_00454"/>
    </source>
</evidence>
<evidence type="ECO:0000256" key="3">
    <source>
        <dbReference type="ARBA" id="ARBA00022692"/>
    </source>
</evidence>
<evidence type="ECO:0000256" key="5">
    <source>
        <dbReference type="ARBA" id="ARBA00023136"/>
    </source>
</evidence>
<dbReference type="PANTHER" id="PTHR28259:SF1">
    <property type="entry name" value="FLUORIDE EXPORT PROTEIN 1-RELATED"/>
    <property type="match status" value="1"/>
</dbReference>
<dbReference type="Pfam" id="PF02537">
    <property type="entry name" value="CRCB"/>
    <property type="match status" value="1"/>
</dbReference>
<feature type="transmembrane region" description="Helical" evidence="10">
    <location>
        <begin position="104"/>
        <end position="126"/>
    </location>
</feature>
<evidence type="ECO:0000256" key="7">
    <source>
        <dbReference type="ARBA" id="ARBA00035120"/>
    </source>
</evidence>
<comment type="function">
    <text evidence="9 10">Fluoride-specific ion channel. Important for reducing fluoride concentration in the cell, thus reducing its toxicity.</text>
</comment>
<evidence type="ECO:0000256" key="8">
    <source>
        <dbReference type="ARBA" id="ARBA00035585"/>
    </source>
</evidence>
<keyword evidence="5 10" id="KW-0472">Membrane</keyword>
<evidence type="ECO:0000256" key="6">
    <source>
        <dbReference type="ARBA" id="ARBA00023303"/>
    </source>
</evidence>
<evidence type="ECO:0000256" key="2">
    <source>
        <dbReference type="ARBA" id="ARBA00022475"/>
    </source>
</evidence>
<gene>
    <name evidence="10" type="primary">fluC</name>
    <name evidence="10" type="synonym">crcB</name>
    <name evidence="11" type="ORF">EV141_1548</name>
</gene>
<dbReference type="EMBL" id="SGWW01000003">
    <property type="protein sequence ID" value="RZS56096.1"/>
    <property type="molecule type" value="Genomic_DNA"/>
</dbReference>
<dbReference type="PANTHER" id="PTHR28259">
    <property type="entry name" value="FLUORIDE EXPORT PROTEIN 1-RELATED"/>
    <property type="match status" value="1"/>
</dbReference>
<dbReference type="GO" id="GO:0005886">
    <property type="term" value="C:plasma membrane"/>
    <property type="evidence" value="ECO:0007669"/>
    <property type="project" value="UniProtKB-SubCell"/>
</dbReference>
<dbReference type="Proteomes" id="UP000293519">
    <property type="component" value="Unassembled WGS sequence"/>
</dbReference>
<accession>A0A4Q7LMT0</accession>
<comment type="similarity">
    <text evidence="7 10">Belongs to the fluoride channel Fluc/FEX (TC 1.A.43) family.</text>
</comment>
<reference evidence="11 12" key="1">
    <citation type="journal article" date="2015" name="Stand. Genomic Sci.">
        <title>Genomic Encyclopedia of Bacterial and Archaeal Type Strains, Phase III: the genomes of soil and plant-associated and newly described type strains.</title>
        <authorList>
            <person name="Whitman W.B."/>
            <person name="Woyke T."/>
            <person name="Klenk H.P."/>
            <person name="Zhou Y."/>
            <person name="Lilburn T.G."/>
            <person name="Beck B.J."/>
            <person name="De Vos P."/>
            <person name="Vandamme P."/>
            <person name="Eisen J.A."/>
            <person name="Garrity G."/>
            <person name="Hugenholtz P."/>
            <person name="Kyrpides N.C."/>
        </authorList>
    </citation>
    <scope>NUCLEOTIDE SEQUENCE [LARGE SCALE GENOMIC DNA]</scope>
    <source>
        <strain evidence="11 12">CV2</strain>
    </source>
</reference>
<evidence type="ECO:0000256" key="4">
    <source>
        <dbReference type="ARBA" id="ARBA00022989"/>
    </source>
</evidence>
<feature type="transmembrane region" description="Helical" evidence="10">
    <location>
        <begin position="6"/>
        <end position="29"/>
    </location>
</feature>
<evidence type="ECO:0000256" key="1">
    <source>
        <dbReference type="ARBA" id="ARBA00004651"/>
    </source>
</evidence>
<organism evidence="11 12">
    <name type="scientific">Microcella putealis</name>
    <dbReference type="NCBI Taxonomy" id="337005"/>
    <lineage>
        <taxon>Bacteria</taxon>
        <taxon>Bacillati</taxon>
        <taxon>Actinomycetota</taxon>
        <taxon>Actinomycetes</taxon>
        <taxon>Micrococcales</taxon>
        <taxon>Microbacteriaceae</taxon>
        <taxon>Microcella</taxon>
    </lineage>
</organism>
<evidence type="ECO:0000313" key="12">
    <source>
        <dbReference type="Proteomes" id="UP000293519"/>
    </source>
</evidence>
<feature type="transmembrane region" description="Helical" evidence="10">
    <location>
        <begin position="41"/>
        <end position="61"/>
    </location>
</feature>
<dbReference type="RefSeq" id="WP_198675523.1">
    <property type="nucleotide sequence ID" value="NZ_SGWW01000003.1"/>
</dbReference>